<name>A0ABW6CMM3_9CAUL</name>
<evidence type="ECO:0000313" key="3">
    <source>
        <dbReference type="Proteomes" id="UP001598130"/>
    </source>
</evidence>
<comment type="caution">
    <text evidence="2">The sequence shown here is derived from an EMBL/GenBank/DDBJ whole genome shotgun (WGS) entry which is preliminary data.</text>
</comment>
<proteinExistence type="predicted"/>
<dbReference type="RefSeq" id="WP_377369874.1">
    <property type="nucleotide sequence ID" value="NZ_JAOTJD010000017.1"/>
</dbReference>
<feature type="region of interest" description="Disordered" evidence="1">
    <location>
        <begin position="1"/>
        <end position="24"/>
    </location>
</feature>
<dbReference type="InterPro" id="IPR007939">
    <property type="entry name" value="Cu-R_B_prcur"/>
</dbReference>
<organism evidence="2 3">
    <name type="scientific">Phenylobacterium ferrooxidans</name>
    <dbReference type="NCBI Taxonomy" id="2982689"/>
    <lineage>
        <taxon>Bacteria</taxon>
        <taxon>Pseudomonadati</taxon>
        <taxon>Pseudomonadota</taxon>
        <taxon>Alphaproteobacteria</taxon>
        <taxon>Caulobacterales</taxon>
        <taxon>Caulobacteraceae</taxon>
        <taxon>Phenylobacterium</taxon>
    </lineage>
</organism>
<dbReference type="Gene3D" id="2.40.128.130">
    <property type="entry name" value="Autotransporter beta-domain"/>
    <property type="match status" value="1"/>
</dbReference>
<dbReference type="Proteomes" id="UP001598130">
    <property type="component" value="Unassembled WGS sequence"/>
</dbReference>
<dbReference type="InterPro" id="IPR036709">
    <property type="entry name" value="Autotransporte_beta_dom_sf"/>
</dbReference>
<dbReference type="SUPFAM" id="SSF103515">
    <property type="entry name" value="Autotransporter"/>
    <property type="match status" value="1"/>
</dbReference>
<keyword evidence="3" id="KW-1185">Reference proteome</keyword>
<accession>A0ABW6CMM3</accession>
<evidence type="ECO:0000313" key="2">
    <source>
        <dbReference type="EMBL" id="MFD3264332.1"/>
    </source>
</evidence>
<protein>
    <submittedName>
        <fullName evidence="2">Copper resistance protein B</fullName>
    </submittedName>
</protein>
<evidence type="ECO:0000256" key="1">
    <source>
        <dbReference type="SAM" id="MobiDB-lite"/>
    </source>
</evidence>
<dbReference type="EMBL" id="JAOTJD010000017">
    <property type="protein sequence ID" value="MFD3264332.1"/>
    <property type="molecule type" value="Genomic_DNA"/>
</dbReference>
<reference evidence="2 3" key="1">
    <citation type="submission" date="2022-09" db="EMBL/GenBank/DDBJ databases">
        <title>New species of Phenylobacterium.</title>
        <authorList>
            <person name="Mieszkin S."/>
        </authorList>
    </citation>
    <scope>NUCLEOTIDE SEQUENCE [LARGE SCALE GENOMIC DNA]</scope>
    <source>
        <strain evidence="2 3">HK31-G</strain>
    </source>
</reference>
<sequence>MPGMPAAPAAPADPHAGHVMGTAAGGRTGADLPIGNAPAPAVIGDNLADQVFGTASMSRARSTLRDEHGAVRISKLMFNLAEYQSKPPGGGYRWDVEGWYGGDINRFVFKSEGEGSGLDGVELAEVQGLYSRAVARYTDFQVGVRHDFAPKRARTYATVGLESQLPYWFDLEAAAFMSDRGELIARVEGTYDLRLTQRLVLQPQAELRFSAQNIPDLNTGSGITHAELGLRLRYEIRREFAPYIGVSYERGLGGTATLLRASGEDVESATFLVGLRTWF</sequence>
<feature type="compositionally biased region" description="Low complexity" evidence="1">
    <location>
        <begin position="1"/>
        <end position="18"/>
    </location>
</feature>
<gene>
    <name evidence="2" type="ORF">OCL97_10210</name>
</gene>
<dbReference type="Pfam" id="PF05275">
    <property type="entry name" value="CopB"/>
    <property type="match status" value="1"/>
</dbReference>